<accession>A0A7T8B8C0</accession>
<proteinExistence type="predicted"/>
<dbReference type="Gene3D" id="3.10.530.10">
    <property type="entry name" value="CPE0013-like"/>
    <property type="match status" value="1"/>
</dbReference>
<dbReference type="EMBL" id="CP067089">
    <property type="protein sequence ID" value="QQO08419.1"/>
    <property type="molecule type" value="Genomic_DNA"/>
</dbReference>
<organism evidence="1 2">
    <name type="scientific">Breznakiella homolactica</name>
    <dbReference type="NCBI Taxonomy" id="2798577"/>
    <lineage>
        <taxon>Bacteria</taxon>
        <taxon>Pseudomonadati</taxon>
        <taxon>Spirochaetota</taxon>
        <taxon>Spirochaetia</taxon>
        <taxon>Spirochaetales</taxon>
        <taxon>Breznakiellaceae</taxon>
        <taxon>Breznakiella</taxon>
    </lineage>
</organism>
<dbReference type="RefSeq" id="WP_215625725.1">
    <property type="nucleotide sequence ID" value="NZ_CP067089.2"/>
</dbReference>
<dbReference type="SUPFAM" id="SSF160148">
    <property type="entry name" value="CPE0013-like"/>
    <property type="match status" value="1"/>
</dbReference>
<dbReference type="PANTHER" id="PTHR39450:SF1">
    <property type="entry name" value="DUF1667 DOMAIN-CONTAINING PROTEIN"/>
    <property type="match status" value="1"/>
</dbReference>
<name>A0A7T8B8C0_9SPIR</name>
<protein>
    <submittedName>
        <fullName evidence="1">DUF1667 domain-containing protein</fullName>
    </submittedName>
</protein>
<dbReference type="Pfam" id="PF07892">
    <property type="entry name" value="DUF1667"/>
    <property type="match status" value="1"/>
</dbReference>
<dbReference type="KEGG" id="bhc:JFL75_15990"/>
<dbReference type="InterPro" id="IPR012460">
    <property type="entry name" value="DUF1667"/>
</dbReference>
<keyword evidence="2" id="KW-1185">Reference proteome</keyword>
<gene>
    <name evidence="1" type="ORF">JFL75_15990</name>
</gene>
<reference evidence="1" key="1">
    <citation type="submission" date="2021-01" db="EMBL/GenBank/DDBJ databases">
        <title>Description of Breznakiella homolactica.</title>
        <authorList>
            <person name="Song Y."/>
            <person name="Brune A."/>
        </authorList>
    </citation>
    <scope>NUCLEOTIDE SEQUENCE</scope>
    <source>
        <strain evidence="1">RmG30</strain>
    </source>
</reference>
<dbReference type="AlphaFoldDB" id="A0A7T8B8C0"/>
<dbReference type="PANTHER" id="PTHR39450">
    <property type="entry name" value="MOLYBDOPTERIN OXIDOREDUCTASE, 4FE-4S CLUSTER-BINDING SUBUNIT"/>
    <property type="match status" value="1"/>
</dbReference>
<evidence type="ECO:0000313" key="1">
    <source>
        <dbReference type="EMBL" id="QQO08419.1"/>
    </source>
</evidence>
<evidence type="ECO:0000313" key="2">
    <source>
        <dbReference type="Proteomes" id="UP000595917"/>
    </source>
</evidence>
<dbReference type="InterPro" id="IPR036593">
    <property type="entry name" value="CPE0013-like_sf"/>
</dbReference>
<sequence length="114" mass="12445">MTELICIVCPRGCHLRVVEDHGYSVSGHGCSRGETYGKNELSNPVRIVTSTVRINGARIRRCPVKTNGALPKNLVMDAVKLLDSVHLYSPIRRGQAIIEDVCGTGISFIAVRDL</sequence>
<dbReference type="Proteomes" id="UP000595917">
    <property type="component" value="Chromosome"/>
</dbReference>